<dbReference type="EMBL" id="FOJN01000003">
    <property type="protein sequence ID" value="SFA45295.1"/>
    <property type="molecule type" value="Genomic_DNA"/>
</dbReference>
<reference evidence="1 2" key="1">
    <citation type="submission" date="2016-10" db="EMBL/GenBank/DDBJ databases">
        <authorList>
            <person name="de Groot N.N."/>
        </authorList>
    </citation>
    <scope>NUCLEOTIDE SEQUENCE [LARGE SCALE GENOMIC DNA]</scope>
    <source>
        <strain evidence="1 2">DSM 44908</strain>
    </source>
</reference>
<dbReference type="AlphaFoldDB" id="A0A1I0T0J4"/>
<dbReference type="Proteomes" id="UP000182054">
    <property type="component" value="Unassembled WGS sequence"/>
</dbReference>
<evidence type="ECO:0000313" key="2">
    <source>
        <dbReference type="Proteomes" id="UP000182054"/>
    </source>
</evidence>
<sequence length="81" mass="8779">MASFSLSADSQSVSLILLQIGEIWRTDTPGHVVALVHHSRSTALSGQDPRVSYNTTAAQRELGRNRCLNGVQTMDKQARAA</sequence>
<evidence type="ECO:0000313" key="1">
    <source>
        <dbReference type="EMBL" id="SFA45295.1"/>
    </source>
</evidence>
<gene>
    <name evidence="1" type="ORF">SAMN05444374_103251</name>
</gene>
<proteinExistence type="predicted"/>
<name>A0A1I0T0J4_9NOCA</name>
<accession>A0A1I0T0J4</accession>
<organism evidence="1 2">
    <name type="scientific">Rhodococcoides kroppenstedtii</name>
    <dbReference type="NCBI Taxonomy" id="293050"/>
    <lineage>
        <taxon>Bacteria</taxon>
        <taxon>Bacillati</taxon>
        <taxon>Actinomycetota</taxon>
        <taxon>Actinomycetes</taxon>
        <taxon>Mycobacteriales</taxon>
        <taxon>Nocardiaceae</taxon>
        <taxon>Rhodococcoides</taxon>
    </lineage>
</organism>
<protein>
    <submittedName>
        <fullName evidence="1">Uncharacterized protein</fullName>
    </submittedName>
</protein>